<feature type="transmembrane region" description="Helical" evidence="1">
    <location>
        <begin position="89"/>
        <end position="116"/>
    </location>
</feature>
<sequence>MHATIFLINGGVMEKLGQPKLILLLGDELAEDCLISVTREDQTWPSWQLVGAILGVDIIATVLCVFRWLSGGTFEETSPPDPATFSDGATSTVAVVVVWSCSACVTIVVATVYYLLARLTWLHLTWLQHLGRTSHSKAEVKMEHLVSRPFKISIHRERNPLSEIELFVLRQRPEDVDMDD</sequence>
<dbReference type="STRING" id="1450537.A0A395I689"/>
<dbReference type="EMBL" id="KZ824274">
    <property type="protein sequence ID" value="RAL14708.1"/>
    <property type="molecule type" value="Genomic_DNA"/>
</dbReference>
<feature type="transmembrane region" description="Helical" evidence="1">
    <location>
        <begin position="49"/>
        <end position="69"/>
    </location>
</feature>
<keyword evidence="3" id="KW-1185">Reference proteome</keyword>
<name>A0A395I689_ASPHC</name>
<keyword evidence="1" id="KW-0472">Membrane</keyword>
<keyword evidence="1" id="KW-1133">Transmembrane helix</keyword>
<keyword evidence="1" id="KW-0812">Transmembrane</keyword>
<protein>
    <submittedName>
        <fullName evidence="2">Uncharacterized protein</fullName>
    </submittedName>
</protein>
<evidence type="ECO:0000313" key="2">
    <source>
        <dbReference type="EMBL" id="RAL14708.1"/>
    </source>
</evidence>
<reference evidence="2 3" key="1">
    <citation type="submission" date="2018-02" db="EMBL/GenBank/DDBJ databases">
        <title>The genomes of Aspergillus section Nigri reveals drivers in fungal speciation.</title>
        <authorList>
            <consortium name="DOE Joint Genome Institute"/>
            <person name="Vesth T.C."/>
            <person name="Nybo J."/>
            <person name="Theobald S."/>
            <person name="Brandl J."/>
            <person name="Frisvad J.C."/>
            <person name="Nielsen K.F."/>
            <person name="Lyhne E.K."/>
            <person name="Kogle M.E."/>
            <person name="Kuo A."/>
            <person name="Riley R."/>
            <person name="Clum A."/>
            <person name="Nolan M."/>
            <person name="Lipzen A."/>
            <person name="Salamov A."/>
            <person name="Henrissat B."/>
            <person name="Wiebenga A."/>
            <person name="De vries R.P."/>
            <person name="Grigoriev I.V."/>
            <person name="Mortensen U.H."/>
            <person name="Andersen M.R."/>
            <person name="Baker S.E."/>
        </authorList>
    </citation>
    <scope>NUCLEOTIDE SEQUENCE [LARGE SCALE GENOMIC DNA]</scope>
    <source>
        <strain evidence="2 3">CBS 101889</strain>
    </source>
</reference>
<dbReference type="RefSeq" id="XP_025553862.1">
    <property type="nucleotide sequence ID" value="XM_025696241.1"/>
</dbReference>
<accession>A0A395I689</accession>
<gene>
    <name evidence="2" type="ORF">BO97DRAFT_412515</name>
</gene>
<organism evidence="2 3">
    <name type="scientific">Aspergillus homomorphus (strain CBS 101889)</name>
    <dbReference type="NCBI Taxonomy" id="1450537"/>
    <lineage>
        <taxon>Eukaryota</taxon>
        <taxon>Fungi</taxon>
        <taxon>Dikarya</taxon>
        <taxon>Ascomycota</taxon>
        <taxon>Pezizomycotina</taxon>
        <taxon>Eurotiomycetes</taxon>
        <taxon>Eurotiomycetidae</taxon>
        <taxon>Eurotiales</taxon>
        <taxon>Aspergillaceae</taxon>
        <taxon>Aspergillus</taxon>
        <taxon>Aspergillus subgen. Circumdati</taxon>
    </lineage>
</organism>
<proteinExistence type="predicted"/>
<dbReference type="Proteomes" id="UP000248961">
    <property type="component" value="Unassembled WGS sequence"/>
</dbReference>
<dbReference type="AlphaFoldDB" id="A0A395I689"/>
<dbReference type="OrthoDB" id="116380at2759"/>
<dbReference type="GeneID" id="37200530"/>
<evidence type="ECO:0000256" key="1">
    <source>
        <dbReference type="SAM" id="Phobius"/>
    </source>
</evidence>
<evidence type="ECO:0000313" key="3">
    <source>
        <dbReference type="Proteomes" id="UP000248961"/>
    </source>
</evidence>
<dbReference type="VEuPathDB" id="FungiDB:BO97DRAFT_412515"/>